<protein>
    <submittedName>
        <fullName evidence="1">Uncharacterized protein</fullName>
    </submittedName>
</protein>
<sequence length="68" mass="7543">MRRRGKCGDAPNDIAEDPTAAQADGWSFIFGPRRAGVWTCGPASEYVYSRAAALFPLAWQRLIRVMRG</sequence>
<keyword evidence="2" id="KW-1185">Reference proteome</keyword>
<comment type="caution">
    <text evidence="1">The sequence shown here is derived from an EMBL/GenBank/DDBJ whole genome shotgun (WGS) entry which is preliminary data.</text>
</comment>
<accession>A0ABP4SGY7</accession>
<reference evidence="2" key="1">
    <citation type="journal article" date="2019" name="Int. J. Syst. Evol. Microbiol.">
        <title>The Global Catalogue of Microorganisms (GCM) 10K type strain sequencing project: providing services to taxonomists for standard genome sequencing and annotation.</title>
        <authorList>
            <consortium name="The Broad Institute Genomics Platform"/>
            <consortium name="The Broad Institute Genome Sequencing Center for Infectious Disease"/>
            <person name="Wu L."/>
            <person name="Ma J."/>
        </authorList>
    </citation>
    <scope>NUCLEOTIDE SEQUENCE [LARGE SCALE GENOMIC DNA]</scope>
    <source>
        <strain evidence="2">JCM 13244</strain>
    </source>
</reference>
<evidence type="ECO:0000313" key="2">
    <source>
        <dbReference type="Proteomes" id="UP001499947"/>
    </source>
</evidence>
<gene>
    <name evidence="1" type="ORF">GCM10009680_09200</name>
</gene>
<name>A0ABP4SGY7_9ACTN</name>
<dbReference type="Proteomes" id="UP001499947">
    <property type="component" value="Unassembled WGS sequence"/>
</dbReference>
<dbReference type="EMBL" id="BAAALR010000012">
    <property type="protein sequence ID" value="GAA1671583.1"/>
    <property type="molecule type" value="Genomic_DNA"/>
</dbReference>
<proteinExistence type="predicted"/>
<evidence type="ECO:0000313" key="1">
    <source>
        <dbReference type="EMBL" id="GAA1671583.1"/>
    </source>
</evidence>
<organism evidence="1 2">
    <name type="scientific">Streptomyces yatensis</name>
    <dbReference type="NCBI Taxonomy" id="155177"/>
    <lineage>
        <taxon>Bacteria</taxon>
        <taxon>Bacillati</taxon>
        <taxon>Actinomycetota</taxon>
        <taxon>Actinomycetes</taxon>
        <taxon>Kitasatosporales</taxon>
        <taxon>Streptomycetaceae</taxon>
        <taxon>Streptomyces</taxon>
        <taxon>Streptomyces violaceusniger group</taxon>
    </lineage>
</organism>